<proteinExistence type="predicted"/>
<reference evidence="2" key="2">
    <citation type="submission" date="2021-09" db="EMBL/GenBank/DDBJ databases">
        <authorList>
            <person name="Jia N."/>
            <person name="Wang J."/>
            <person name="Shi W."/>
            <person name="Du L."/>
            <person name="Sun Y."/>
            <person name="Zhan W."/>
            <person name="Jiang J."/>
            <person name="Wang Q."/>
            <person name="Zhang B."/>
            <person name="Ji P."/>
            <person name="Sakyi L.B."/>
            <person name="Cui X."/>
            <person name="Yuan T."/>
            <person name="Jiang B."/>
            <person name="Yang W."/>
            <person name="Lam T.T.-Y."/>
            <person name="Chang Q."/>
            <person name="Ding S."/>
            <person name="Wang X."/>
            <person name="Zhu J."/>
            <person name="Ruan X."/>
            <person name="Zhao L."/>
            <person name="Wei J."/>
            <person name="Que T."/>
            <person name="Du C."/>
            <person name="Cheng J."/>
            <person name="Dai P."/>
            <person name="Han X."/>
            <person name="Huang E."/>
            <person name="Gao Y."/>
            <person name="Liu J."/>
            <person name="Shao H."/>
            <person name="Ye R."/>
            <person name="Li L."/>
            <person name="Wei W."/>
            <person name="Wang X."/>
            <person name="Wang C."/>
            <person name="Huo Q."/>
            <person name="Li W."/>
            <person name="Guo W."/>
            <person name="Chen H."/>
            <person name="Chen S."/>
            <person name="Zhou L."/>
            <person name="Zhou L."/>
            <person name="Ni X."/>
            <person name="Tian J."/>
            <person name="Zhou Y."/>
            <person name="Sheng Y."/>
            <person name="Liu T."/>
            <person name="Pan Y."/>
            <person name="Xia L."/>
            <person name="Li J."/>
            <person name="Zhao F."/>
            <person name="Cao W."/>
        </authorList>
    </citation>
    <scope>NUCLEOTIDE SEQUENCE</scope>
    <source>
        <strain evidence="2">Rmic-2018</strain>
        <tissue evidence="2">Larvae</tissue>
    </source>
</reference>
<organism evidence="2 3">
    <name type="scientific">Rhipicephalus microplus</name>
    <name type="common">Cattle tick</name>
    <name type="synonym">Boophilus microplus</name>
    <dbReference type="NCBI Taxonomy" id="6941"/>
    <lineage>
        <taxon>Eukaryota</taxon>
        <taxon>Metazoa</taxon>
        <taxon>Ecdysozoa</taxon>
        <taxon>Arthropoda</taxon>
        <taxon>Chelicerata</taxon>
        <taxon>Arachnida</taxon>
        <taxon>Acari</taxon>
        <taxon>Parasitiformes</taxon>
        <taxon>Ixodida</taxon>
        <taxon>Ixodoidea</taxon>
        <taxon>Ixodidae</taxon>
        <taxon>Rhipicephalinae</taxon>
        <taxon>Rhipicephalus</taxon>
        <taxon>Boophilus</taxon>
    </lineage>
</organism>
<keyword evidence="3" id="KW-1185">Reference proteome</keyword>
<dbReference type="EMBL" id="JABSTU010000006">
    <property type="protein sequence ID" value="KAH8026979.1"/>
    <property type="molecule type" value="Genomic_DNA"/>
</dbReference>
<comment type="caution">
    <text evidence="2">The sequence shown here is derived from an EMBL/GenBank/DDBJ whole genome shotgun (WGS) entry which is preliminary data.</text>
</comment>
<sequence length="259" mass="28872">MVTNSLSMSTIEEPNTNVTYIEAHRSLQQMRGSRSLFGCLPQTICRNLHAVWHSQPCYCSSVHPEGSSCGQAHQTGDKTCAQRYQAPHLLIYCCQEKAKLQQEQDLSTRISTQYTHPERQEVKPSDTHSRSHSPTLKRRGARSRSKQQRKNQPQELLLGSVAPEASDAPPPLQQRQPGLTLTTPMFGQKLPSSSDIRGTFVIALIPRNMHPEYNPEIGVDRAERLIKGYVKSTHVTYVDGAEDPTHRAVHSLSPPGSST</sequence>
<accession>A0A9J6DXM6</accession>
<reference evidence="2" key="1">
    <citation type="journal article" date="2020" name="Cell">
        <title>Large-Scale Comparative Analyses of Tick Genomes Elucidate Their Genetic Diversity and Vector Capacities.</title>
        <authorList>
            <consortium name="Tick Genome and Microbiome Consortium (TIGMIC)"/>
            <person name="Jia N."/>
            <person name="Wang J."/>
            <person name="Shi W."/>
            <person name="Du L."/>
            <person name="Sun Y."/>
            <person name="Zhan W."/>
            <person name="Jiang J.F."/>
            <person name="Wang Q."/>
            <person name="Zhang B."/>
            <person name="Ji P."/>
            <person name="Bell-Sakyi L."/>
            <person name="Cui X.M."/>
            <person name="Yuan T.T."/>
            <person name="Jiang B.G."/>
            <person name="Yang W.F."/>
            <person name="Lam T.T."/>
            <person name="Chang Q.C."/>
            <person name="Ding S.J."/>
            <person name="Wang X.J."/>
            <person name="Zhu J.G."/>
            <person name="Ruan X.D."/>
            <person name="Zhao L."/>
            <person name="Wei J.T."/>
            <person name="Ye R.Z."/>
            <person name="Que T.C."/>
            <person name="Du C.H."/>
            <person name="Zhou Y.H."/>
            <person name="Cheng J.X."/>
            <person name="Dai P.F."/>
            <person name="Guo W.B."/>
            <person name="Han X.H."/>
            <person name="Huang E.J."/>
            <person name="Li L.F."/>
            <person name="Wei W."/>
            <person name="Gao Y.C."/>
            <person name="Liu J.Z."/>
            <person name="Shao H.Z."/>
            <person name="Wang X."/>
            <person name="Wang C.C."/>
            <person name="Yang T.C."/>
            <person name="Huo Q.B."/>
            <person name="Li W."/>
            <person name="Chen H.Y."/>
            <person name="Chen S.E."/>
            <person name="Zhou L.G."/>
            <person name="Ni X.B."/>
            <person name="Tian J.H."/>
            <person name="Sheng Y."/>
            <person name="Liu T."/>
            <person name="Pan Y.S."/>
            <person name="Xia L.Y."/>
            <person name="Li J."/>
            <person name="Zhao F."/>
            <person name="Cao W.C."/>
        </authorList>
    </citation>
    <scope>NUCLEOTIDE SEQUENCE</scope>
    <source>
        <strain evidence="2">Rmic-2018</strain>
    </source>
</reference>
<dbReference type="Proteomes" id="UP000821866">
    <property type="component" value="Chromosome 4"/>
</dbReference>
<evidence type="ECO:0000313" key="2">
    <source>
        <dbReference type="EMBL" id="KAH8026979.1"/>
    </source>
</evidence>
<dbReference type="AlphaFoldDB" id="A0A9J6DXM6"/>
<gene>
    <name evidence="2" type="ORF">HPB51_000609</name>
</gene>
<evidence type="ECO:0000313" key="3">
    <source>
        <dbReference type="Proteomes" id="UP000821866"/>
    </source>
</evidence>
<protein>
    <submittedName>
        <fullName evidence="2">Uncharacterized protein</fullName>
    </submittedName>
</protein>
<feature type="compositionally biased region" description="Basic residues" evidence="1">
    <location>
        <begin position="135"/>
        <end position="149"/>
    </location>
</feature>
<feature type="compositionally biased region" description="Basic and acidic residues" evidence="1">
    <location>
        <begin position="116"/>
        <end position="129"/>
    </location>
</feature>
<feature type="compositionally biased region" description="Polar residues" evidence="1">
    <location>
        <begin position="173"/>
        <end position="192"/>
    </location>
</feature>
<evidence type="ECO:0000256" key="1">
    <source>
        <dbReference type="SAM" id="MobiDB-lite"/>
    </source>
</evidence>
<feature type="region of interest" description="Disordered" evidence="1">
    <location>
        <begin position="111"/>
        <end position="192"/>
    </location>
</feature>
<name>A0A9J6DXM6_RHIMP</name>